<evidence type="ECO:0000256" key="4">
    <source>
        <dbReference type="ARBA" id="ARBA00022679"/>
    </source>
</evidence>
<keyword evidence="9" id="KW-1133">Transmembrane helix</keyword>
<dbReference type="EMBL" id="JBHSOG010000007">
    <property type="protein sequence ID" value="MFC5768217.1"/>
    <property type="molecule type" value="Genomic_DNA"/>
</dbReference>
<dbReference type="RefSeq" id="WP_096449153.1">
    <property type="nucleotide sequence ID" value="NZ_JBHSOG010000007.1"/>
</dbReference>
<comment type="caution">
    <text evidence="15">The sequence shown here is derived from an EMBL/GenBank/DDBJ whole genome shotgun (WGS) entry which is preliminary data.</text>
</comment>
<keyword evidence="4" id="KW-0808">Transferase</keyword>
<keyword evidence="16" id="KW-1185">Reference proteome</keyword>
<evidence type="ECO:0000313" key="16">
    <source>
        <dbReference type="Proteomes" id="UP001595974"/>
    </source>
</evidence>
<evidence type="ECO:0000256" key="14">
    <source>
        <dbReference type="ARBA" id="ARBA00042865"/>
    </source>
</evidence>
<keyword evidence="7" id="KW-0256">Endoplasmic reticulum</keyword>
<keyword evidence="13" id="KW-0325">Glycoprotein</keyword>
<comment type="subcellular location">
    <subcellularLocation>
        <location evidence="2">Endoplasmic reticulum membrane</location>
        <topology evidence="2">Single-pass type II membrane protein</topology>
    </subcellularLocation>
    <subcellularLocation>
        <location evidence="1">Golgi apparatus membrane</location>
        <topology evidence="1">Single-pass type II membrane protein</topology>
    </subcellularLocation>
</comment>
<evidence type="ECO:0000256" key="12">
    <source>
        <dbReference type="ARBA" id="ARBA00023157"/>
    </source>
</evidence>
<dbReference type="PANTHER" id="PTHR46025:SF3">
    <property type="entry name" value="XYLOSYLTRANSFERASE OXT"/>
    <property type="match status" value="1"/>
</dbReference>
<protein>
    <recommendedName>
        <fullName evidence="14">Peptide O-xylosyltransferase</fullName>
    </recommendedName>
</protein>
<evidence type="ECO:0000256" key="3">
    <source>
        <dbReference type="ARBA" id="ARBA00022676"/>
    </source>
</evidence>
<keyword evidence="5" id="KW-0812">Transmembrane</keyword>
<reference evidence="16" key="1">
    <citation type="journal article" date="2019" name="Int. J. Syst. Evol. Microbiol.">
        <title>The Global Catalogue of Microorganisms (GCM) 10K type strain sequencing project: providing services to taxonomists for standard genome sequencing and annotation.</title>
        <authorList>
            <consortium name="The Broad Institute Genomics Platform"/>
            <consortium name="The Broad Institute Genome Sequencing Center for Infectious Disease"/>
            <person name="Wu L."/>
            <person name="Ma J."/>
        </authorList>
    </citation>
    <scope>NUCLEOTIDE SEQUENCE [LARGE SCALE GENOMIC DNA]</scope>
    <source>
        <strain evidence="16">SHR3</strain>
    </source>
</reference>
<dbReference type="PANTHER" id="PTHR46025">
    <property type="entry name" value="XYLOSYLTRANSFERASE OXT"/>
    <property type="match status" value="1"/>
</dbReference>
<evidence type="ECO:0000256" key="10">
    <source>
        <dbReference type="ARBA" id="ARBA00023034"/>
    </source>
</evidence>
<dbReference type="Pfam" id="PF02485">
    <property type="entry name" value="Branch"/>
    <property type="match status" value="1"/>
</dbReference>
<evidence type="ECO:0000313" key="15">
    <source>
        <dbReference type="EMBL" id="MFC5768217.1"/>
    </source>
</evidence>
<proteinExistence type="predicted"/>
<keyword evidence="11" id="KW-0472">Membrane</keyword>
<organism evidence="15 16">
    <name type="scientific">Thauera sinica</name>
    <dbReference type="NCBI Taxonomy" id="2665146"/>
    <lineage>
        <taxon>Bacteria</taxon>
        <taxon>Pseudomonadati</taxon>
        <taxon>Pseudomonadota</taxon>
        <taxon>Betaproteobacteria</taxon>
        <taxon>Rhodocyclales</taxon>
        <taxon>Zoogloeaceae</taxon>
        <taxon>Thauera</taxon>
    </lineage>
</organism>
<gene>
    <name evidence="15" type="ORF">ACFPTN_02400</name>
</gene>
<keyword evidence="6" id="KW-0479">Metal-binding</keyword>
<evidence type="ECO:0000256" key="11">
    <source>
        <dbReference type="ARBA" id="ARBA00023136"/>
    </source>
</evidence>
<keyword evidence="10" id="KW-0333">Golgi apparatus</keyword>
<name>A0ABW1ALX1_9RHOO</name>
<evidence type="ECO:0000256" key="5">
    <source>
        <dbReference type="ARBA" id="ARBA00022692"/>
    </source>
</evidence>
<evidence type="ECO:0000256" key="2">
    <source>
        <dbReference type="ARBA" id="ARBA00004648"/>
    </source>
</evidence>
<keyword evidence="8" id="KW-0735">Signal-anchor</keyword>
<evidence type="ECO:0000256" key="8">
    <source>
        <dbReference type="ARBA" id="ARBA00022968"/>
    </source>
</evidence>
<evidence type="ECO:0000256" key="1">
    <source>
        <dbReference type="ARBA" id="ARBA00004323"/>
    </source>
</evidence>
<evidence type="ECO:0000256" key="9">
    <source>
        <dbReference type="ARBA" id="ARBA00022989"/>
    </source>
</evidence>
<dbReference type="Proteomes" id="UP001595974">
    <property type="component" value="Unassembled WGS sequence"/>
</dbReference>
<evidence type="ECO:0000256" key="6">
    <source>
        <dbReference type="ARBA" id="ARBA00022723"/>
    </source>
</evidence>
<dbReference type="InterPro" id="IPR043538">
    <property type="entry name" value="XYLT"/>
</dbReference>
<keyword evidence="12" id="KW-1015">Disulfide bond</keyword>
<evidence type="ECO:0000256" key="7">
    <source>
        <dbReference type="ARBA" id="ARBA00022824"/>
    </source>
</evidence>
<dbReference type="InterPro" id="IPR003406">
    <property type="entry name" value="Glyco_trans_14"/>
</dbReference>
<evidence type="ECO:0000256" key="13">
    <source>
        <dbReference type="ARBA" id="ARBA00023180"/>
    </source>
</evidence>
<accession>A0ABW1ALX1</accession>
<sequence length="323" mass="36715">MTIKCVYAIFSHVNPAQVLRLVAALRALSPQAHIVVHHDPAHEALDPARVRQAGGVLIPDPVPGEWGDWSQVLQHLHVMRWCVGNLEFDWFITLTGQSYPIGRLDELERFLASSPADAYLINFDAYDPAVWPRGEAAKRYHYRYFKLPKFRYWHRVPAIVRDRIPAAIRAFNRIQPVLRLFPYPKGLPTRLGILCPRRPFNGTDMKLGGGNQNTNYRRSAIEAILDHVDSHPAYCAYFRRTALPDEAFFATILRNSPALHIVDDSLRYIYWPGGHSASGGVMDLRHLPELEASSAYFALKFDQNASPELLDHIDHKLGLRPAD</sequence>
<keyword evidence="3" id="KW-0328">Glycosyltransferase</keyword>